<reference evidence="6 7" key="1">
    <citation type="submission" date="2019-03" db="EMBL/GenBank/DDBJ databases">
        <title>Genomic Encyclopedia of Type Strains, Phase IV (KMG-IV): sequencing the most valuable type-strain genomes for metagenomic binning, comparative biology and taxonomic classification.</title>
        <authorList>
            <person name="Goeker M."/>
        </authorList>
    </citation>
    <scope>NUCLEOTIDE SEQUENCE [LARGE SCALE GENOMIC DNA]</scope>
    <source>
        <strain evidence="6 7">DSM 45765</strain>
    </source>
</reference>
<comment type="caution">
    <text evidence="6">The sequence shown here is derived from an EMBL/GenBank/DDBJ whole genome shotgun (WGS) entry which is preliminary data.</text>
</comment>
<evidence type="ECO:0000256" key="2">
    <source>
        <dbReference type="ARBA" id="ARBA00022525"/>
    </source>
</evidence>
<dbReference type="AlphaFoldDB" id="A0A4R2R3S1"/>
<evidence type="ECO:0000256" key="1">
    <source>
        <dbReference type="ARBA" id="ARBA00004613"/>
    </source>
</evidence>
<keyword evidence="4" id="KW-1133">Transmembrane helix</keyword>
<dbReference type="GO" id="GO:0005975">
    <property type="term" value="P:carbohydrate metabolic process"/>
    <property type="evidence" value="ECO:0007669"/>
    <property type="project" value="UniProtKB-ARBA"/>
</dbReference>
<evidence type="ECO:0000259" key="5">
    <source>
        <dbReference type="Pfam" id="PF17210"/>
    </source>
</evidence>
<evidence type="ECO:0000313" key="6">
    <source>
        <dbReference type="EMBL" id="TCP57213.1"/>
    </source>
</evidence>
<dbReference type="SUPFAM" id="SSF117074">
    <property type="entry name" value="Hypothetical protein PA1324"/>
    <property type="match status" value="2"/>
</dbReference>
<dbReference type="GO" id="GO:0005576">
    <property type="term" value="C:extracellular region"/>
    <property type="evidence" value="ECO:0007669"/>
    <property type="project" value="UniProtKB-SubCell"/>
</dbReference>
<evidence type="ECO:0000256" key="4">
    <source>
        <dbReference type="SAM" id="Phobius"/>
    </source>
</evidence>
<sequence length="643" mass="66807">MAMLTVVGVGATQAAPEADAAEALTVTDCVGDEQTIPGEEGAYDYVADYEAGKTVMLTTNTGKVNPFNGPDAENWGHVPLCGVQQGDDGEPVAEWMYCTDWGVNECGQKTFDGVQTNPKLDEQGEQRVAFVILNGDDSTPEGRAGINLDVWCAADGQEKGFVEGEEPTNGVVEYLENGEIQLSGDQRTCPDFAKDVDPYLGADEYTVDVQGPDGTVSAGEQAAFEITTNIATPLTIGLEGADEDSLEVCPSDDSGSTLDGNKLTVAGAEASSEGTAQLCTTRDSEGEVSVTASGNPPMRDTIQWNSAGENCQIFADFTETAAEPVSGQSTAQFTGTAPEGDYLIGDYVWTDANSNGIQDQGEAGRNDVAVTLRDCDGQELATTVTGQAPEGQEPANSDGNGYYLFDELGEGCYQVEFPTEGLTEMAAGDDVAADSDANVDSGLSEEVQLGPDNPEDLAVDAGYVSAPDDGGSNHAVGDYVWLDRNGDGTQDADEPGINGVTAVLYDCSDNKLAETTTAAGQNGDGYYLFDELAAGCYRVGFTLDNAETECAPSGFTTALATNNRENDSDADPYTQVTGDVELNADNAKDLTLDAGVVCAQGGVEETGLAQTGFGAAGFIGGGLALLGAGGAALYLTKRRKQLD</sequence>
<evidence type="ECO:0000256" key="3">
    <source>
        <dbReference type="ARBA" id="ARBA00022729"/>
    </source>
</evidence>
<dbReference type="Gene3D" id="2.60.40.10">
    <property type="entry name" value="Immunoglobulins"/>
    <property type="match status" value="2"/>
</dbReference>
<dbReference type="InterPro" id="IPR051417">
    <property type="entry name" value="SDr/BOS_complex"/>
</dbReference>
<dbReference type="InterPro" id="IPR033764">
    <property type="entry name" value="Sdr_B"/>
</dbReference>
<keyword evidence="7" id="KW-1185">Reference proteome</keyword>
<organism evidence="6 7">
    <name type="scientific">Tamaricihabitans halophyticus</name>
    <dbReference type="NCBI Taxonomy" id="1262583"/>
    <lineage>
        <taxon>Bacteria</taxon>
        <taxon>Bacillati</taxon>
        <taxon>Actinomycetota</taxon>
        <taxon>Actinomycetes</taxon>
        <taxon>Pseudonocardiales</taxon>
        <taxon>Pseudonocardiaceae</taxon>
        <taxon>Tamaricihabitans</taxon>
    </lineage>
</organism>
<keyword evidence="4" id="KW-0812">Transmembrane</keyword>
<name>A0A4R2R3S1_9PSEU</name>
<dbReference type="EMBL" id="SLXQ01000001">
    <property type="protein sequence ID" value="TCP57213.1"/>
    <property type="molecule type" value="Genomic_DNA"/>
</dbReference>
<proteinExistence type="predicted"/>
<feature type="domain" description="SD-repeat containing protein B" evidence="5">
    <location>
        <begin position="475"/>
        <end position="596"/>
    </location>
</feature>
<keyword evidence="3" id="KW-0732">Signal</keyword>
<dbReference type="InterPro" id="IPR013783">
    <property type="entry name" value="Ig-like_fold"/>
</dbReference>
<feature type="transmembrane region" description="Helical" evidence="4">
    <location>
        <begin position="613"/>
        <end position="635"/>
    </location>
</feature>
<keyword evidence="2" id="KW-0964">Secreted</keyword>
<dbReference type="Pfam" id="PF17210">
    <property type="entry name" value="SdrD_B"/>
    <property type="match status" value="2"/>
</dbReference>
<dbReference type="PANTHER" id="PTHR23303">
    <property type="entry name" value="CARBOXYPEPTIDASE REGULATORY REGION-CONTAINING"/>
    <property type="match status" value="1"/>
</dbReference>
<protein>
    <submittedName>
        <fullName evidence="6">SdrD B-like protein</fullName>
    </submittedName>
</protein>
<gene>
    <name evidence="6" type="ORF">EV191_1011166</name>
</gene>
<dbReference type="Proteomes" id="UP000294911">
    <property type="component" value="Unassembled WGS sequence"/>
</dbReference>
<dbReference type="PANTHER" id="PTHR23303:SF15">
    <property type="entry name" value="COLOSSIN-A"/>
    <property type="match status" value="1"/>
</dbReference>
<accession>A0A4R2R3S1</accession>
<evidence type="ECO:0000313" key="7">
    <source>
        <dbReference type="Proteomes" id="UP000294911"/>
    </source>
</evidence>
<keyword evidence="4" id="KW-0472">Membrane</keyword>
<comment type="subcellular location">
    <subcellularLocation>
        <location evidence="1">Secreted</location>
    </subcellularLocation>
</comment>
<feature type="domain" description="SD-repeat containing protein B" evidence="5">
    <location>
        <begin position="344"/>
        <end position="463"/>
    </location>
</feature>